<dbReference type="SUPFAM" id="SSF50475">
    <property type="entry name" value="FMN-binding split barrel"/>
    <property type="match status" value="1"/>
</dbReference>
<gene>
    <name evidence="2" type="ORF">NRB20_72220</name>
</gene>
<dbReference type="Proteomes" id="UP000438448">
    <property type="component" value="Unassembled WGS sequence"/>
</dbReference>
<name>A0A7K0DEM8_9NOCA</name>
<protein>
    <recommendedName>
        <fullName evidence="1">Pyridoxamine 5'-phosphate oxidase N-terminal domain-containing protein</fullName>
    </recommendedName>
</protein>
<dbReference type="EMBL" id="WEGK01000027">
    <property type="protein sequence ID" value="MQY24089.1"/>
    <property type="molecule type" value="Genomic_DNA"/>
</dbReference>
<dbReference type="InterPro" id="IPR012349">
    <property type="entry name" value="Split_barrel_FMN-bd"/>
</dbReference>
<dbReference type="AlphaFoldDB" id="A0A7K0DEM8"/>
<organism evidence="2 3">
    <name type="scientific">Nocardia macrotermitis</name>
    <dbReference type="NCBI Taxonomy" id="2585198"/>
    <lineage>
        <taxon>Bacteria</taxon>
        <taxon>Bacillati</taxon>
        <taxon>Actinomycetota</taxon>
        <taxon>Actinomycetes</taxon>
        <taxon>Mycobacteriales</taxon>
        <taxon>Nocardiaceae</taxon>
        <taxon>Nocardia</taxon>
    </lineage>
</organism>
<dbReference type="RefSeq" id="WP_153415830.1">
    <property type="nucleotide sequence ID" value="NZ_WEGK01000027.1"/>
</dbReference>
<reference evidence="2 3" key="1">
    <citation type="submission" date="2019-10" db="EMBL/GenBank/DDBJ databases">
        <title>Nocardia macrotermitis sp. nov. and Nocardia aurantia sp. nov., isolated from the gut of fungus growing-termite Macrotermes natalensis.</title>
        <authorList>
            <person name="Benndorf R."/>
            <person name="Schwitalla J."/>
            <person name="Martin K."/>
            <person name="De Beer W."/>
            <person name="Kaster A.-K."/>
            <person name="Vollmers J."/>
            <person name="Poulsen M."/>
            <person name="Beemelmanns C."/>
        </authorList>
    </citation>
    <scope>NUCLEOTIDE SEQUENCE [LARGE SCALE GENOMIC DNA]</scope>
    <source>
        <strain evidence="2 3">RB20</strain>
    </source>
</reference>
<dbReference type="InterPro" id="IPR011576">
    <property type="entry name" value="Pyridox_Oxase_N"/>
</dbReference>
<accession>A0A7K0DEM8</accession>
<keyword evidence="3" id="KW-1185">Reference proteome</keyword>
<evidence type="ECO:0000259" key="1">
    <source>
        <dbReference type="Pfam" id="PF01243"/>
    </source>
</evidence>
<sequence>MGLEEQWDRIRDVVSRGKRSTGHFAIASVDSAGAPHVTPVGTVYLRDDCTGFYFDQYTRVLADNLDADPRVCLMAVDSGRMFWMRALVTGRFPAGPGVRLYGTAGPRRPAEPAELEQVRRSVRPALLSRGGRLLWGDFTHVRDLTFTDFRPVRYPVMMSHLWQGVP</sequence>
<proteinExistence type="predicted"/>
<evidence type="ECO:0000313" key="3">
    <source>
        <dbReference type="Proteomes" id="UP000438448"/>
    </source>
</evidence>
<comment type="caution">
    <text evidence="2">The sequence shown here is derived from an EMBL/GenBank/DDBJ whole genome shotgun (WGS) entry which is preliminary data.</text>
</comment>
<dbReference type="Pfam" id="PF01243">
    <property type="entry name" value="PNPOx_N"/>
    <property type="match status" value="1"/>
</dbReference>
<dbReference type="OrthoDB" id="1161330at2"/>
<feature type="domain" description="Pyridoxamine 5'-phosphate oxidase N-terminal" evidence="1">
    <location>
        <begin position="23"/>
        <end position="117"/>
    </location>
</feature>
<evidence type="ECO:0000313" key="2">
    <source>
        <dbReference type="EMBL" id="MQY24089.1"/>
    </source>
</evidence>
<dbReference type="Gene3D" id="2.30.110.10">
    <property type="entry name" value="Electron Transport, Fmn-binding Protein, Chain A"/>
    <property type="match status" value="1"/>
</dbReference>